<dbReference type="EMBL" id="CP000499">
    <property type="protein sequence ID" value="ABN67044.2"/>
    <property type="molecule type" value="Genomic_DNA"/>
</dbReference>
<dbReference type="HOGENOM" id="CLU_008455_8_5_1"/>
<organism evidence="9 10">
    <name type="scientific">Scheffersomyces stipitis (strain ATCC 58785 / CBS 6054 / NBRC 10063 / NRRL Y-11545)</name>
    <name type="common">Yeast</name>
    <name type="synonym">Pichia stipitis</name>
    <dbReference type="NCBI Taxonomy" id="322104"/>
    <lineage>
        <taxon>Eukaryota</taxon>
        <taxon>Fungi</taxon>
        <taxon>Dikarya</taxon>
        <taxon>Ascomycota</taxon>
        <taxon>Saccharomycotina</taxon>
        <taxon>Pichiomycetes</taxon>
        <taxon>Debaryomycetaceae</taxon>
        <taxon>Scheffersomyces</taxon>
    </lineage>
</organism>
<comment type="similarity">
    <text evidence="6">Belongs to the major facilitator superfamily. CAR1 family.</text>
</comment>
<dbReference type="Proteomes" id="UP000002258">
    <property type="component" value="Chromosome 5"/>
</dbReference>
<feature type="transmembrane region" description="Helical" evidence="7">
    <location>
        <begin position="529"/>
        <end position="549"/>
    </location>
</feature>
<feature type="transmembrane region" description="Helical" evidence="7">
    <location>
        <begin position="391"/>
        <end position="415"/>
    </location>
</feature>
<proteinExistence type="inferred from homology"/>
<feature type="transmembrane region" description="Helical" evidence="7">
    <location>
        <begin position="74"/>
        <end position="94"/>
    </location>
</feature>
<feature type="transmembrane region" description="Helical" evidence="7">
    <location>
        <begin position="436"/>
        <end position="458"/>
    </location>
</feature>
<dbReference type="PANTHER" id="PTHR23502">
    <property type="entry name" value="MAJOR FACILITATOR SUPERFAMILY"/>
    <property type="match status" value="1"/>
</dbReference>
<feature type="transmembrane region" description="Helical" evidence="7">
    <location>
        <begin position="196"/>
        <end position="214"/>
    </location>
</feature>
<dbReference type="InterPro" id="IPR020846">
    <property type="entry name" value="MFS_dom"/>
</dbReference>
<dbReference type="GO" id="GO:0005886">
    <property type="term" value="C:plasma membrane"/>
    <property type="evidence" value="ECO:0007669"/>
    <property type="project" value="EnsemblFungi"/>
</dbReference>
<dbReference type="FunFam" id="1.20.1720.10:FF:000009">
    <property type="entry name" value="MFS multidrug transporter"/>
    <property type="match status" value="1"/>
</dbReference>
<feature type="transmembrane region" description="Helical" evidence="7">
    <location>
        <begin position="356"/>
        <end position="379"/>
    </location>
</feature>
<dbReference type="InterPro" id="IPR036259">
    <property type="entry name" value="MFS_trans_sf"/>
</dbReference>
<dbReference type="GO" id="GO:0015565">
    <property type="term" value="F:threonine efflux transmembrane transporter activity"/>
    <property type="evidence" value="ECO:0007669"/>
    <property type="project" value="EnsemblFungi"/>
</dbReference>
<dbReference type="AlphaFoldDB" id="A3LV01"/>
<dbReference type="OMA" id="IFSMATT"/>
<evidence type="ECO:0000259" key="8">
    <source>
        <dbReference type="PROSITE" id="PS50850"/>
    </source>
</evidence>
<dbReference type="Pfam" id="PF07690">
    <property type="entry name" value="MFS_1"/>
    <property type="match status" value="1"/>
</dbReference>
<dbReference type="RefSeq" id="XP_001385073.2">
    <property type="nucleotide sequence ID" value="XM_001385036.1"/>
</dbReference>
<keyword evidence="2" id="KW-0813">Transport</keyword>
<keyword evidence="10" id="KW-1185">Reference proteome</keyword>
<dbReference type="GO" id="GO:0015203">
    <property type="term" value="F:polyamine transmembrane transporter activity"/>
    <property type="evidence" value="ECO:0007669"/>
    <property type="project" value="EnsemblFungi"/>
</dbReference>
<dbReference type="Gene3D" id="1.20.1720.10">
    <property type="entry name" value="Multidrug resistance protein D"/>
    <property type="match status" value="1"/>
</dbReference>
<dbReference type="InterPro" id="IPR011701">
    <property type="entry name" value="MFS"/>
</dbReference>
<dbReference type="PROSITE" id="PS50850">
    <property type="entry name" value="MFS"/>
    <property type="match status" value="1"/>
</dbReference>
<evidence type="ECO:0000313" key="9">
    <source>
        <dbReference type="EMBL" id="ABN67044.2"/>
    </source>
</evidence>
<evidence type="ECO:0000256" key="1">
    <source>
        <dbReference type="ARBA" id="ARBA00004141"/>
    </source>
</evidence>
<comment type="subcellular location">
    <subcellularLocation>
        <location evidence="1">Membrane</location>
        <topology evidence="1">Multi-pass membrane protein</topology>
    </subcellularLocation>
</comment>
<dbReference type="FunCoup" id="A3LV01">
    <property type="interactions" value="23"/>
</dbReference>
<feature type="transmembrane region" description="Helical" evidence="7">
    <location>
        <begin position="464"/>
        <end position="490"/>
    </location>
</feature>
<dbReference type="eggNOG" id="KOG0255">
    <property type="taxonomic scope" value="Eukaryota"/>
</dbReference>
<dbReference type="Gene3D" id="1.20.1250.20">
    <property type="entry name" value="MFS general substrate transporter like domains"/>
    <property type="match status" value="1"/>
</dbReference>
<evidence type="ECO:0000256" key="7">
    <source>
        <dbReference type="SAM" id="Phobius"/>
    </source>
</evidence>
<feature type="transmembrane region" description="Helical" evidence="7">
    <location>
        <begin position="40"/>
        <end position="62"/>
    </location>
</feature>
<feature type="domain" description="Major facilitator superfamily (MFS) profile" evidence="8">
    <location>
        <begin position="40"/>
        <end position="554"/>
    </location>
</feature>
<evidence type="ECO:0000256" key="2">
    <source>
        <dbReference type="ARBA" id="ARBA00022448"/>
    </source>
</evidence>
<dbReference type="GO" id="GO:0032973">
    <property type="term" value="P:amino acid export across plasma membrane"/>
    <property type="evidence" value="ECO:0007669"/>
    <property type="project" value="EnsemblFungi"/>
</dbReference>
<protein>
    <submittedName>
        <fullName evidence="9">A(Acid, azole) Q(Quinidine) Resistance multidrug resistance transporter</fullName>
    </submittedName>
</protein>
<evidence type="ECO:0000256" key="3">
    <source>
        <dbReference type="ARBA" id="ARBA00022692"/>
    </source>
</evidence>
<dbReference type="GeneID" id="4839504"/>
<dbReference type="SUPFAM" id="SSF103473">
    <property type="entry name" value="MFS general substrate transporter"/>
    <property type="match status" value="1"/>
</dbReference>
<keyword evidence="4 7" id="KW-1133">Transmembrane helix</keyword>
<dbReference type="GO" id="GO:0010509">
    <property type="term" value="P:intracellular polyamine homeostasis"/>
    <property type="evidence" value="ECO:0007669"/>
    <property type="project" value="EnsemblFungi"/>
</dbReference>
<evidence type="ECO:0000256" key="5">
    <source>
        <dbReference type="ARBA" id="ARBA00023136"/>
    </source>
</evidence>
<evidence type="ECO:0000256" key="6">
    <source>
        <dbReference type="ARBA" id="ARBA00038347"/>
    </source>
</evidence>
<gene>
    <name evidence="9" type="primary">AQR2</name>
    <name evidence="9" type="ORF">PICST_60920</name>
</gene>
<dbReference type="CDD" id="cd17323">
    <property type="entry name" value="MFS_Tpo1_MDR_like"/>
    <property type="match status" value="1"/>
</dbReference>
<evidence type="ECO:0000313" key="10">
    <source>
        <dbReference type="Proteomes" id="UP000002258"/>
    </source>
</evidence>
<dbReference type="GO" id="GO:0030476">
    <property type="term" value="P:ascospore wall assembly"/>
    <property type="evidence" value="ECO:0007669"/>
    <property type="project" value="EnsemblFungi"/>
</dbReference>
<dbReference type="PANTHER" id="PTHR23502:SF5">
    <property type="entry name" value="QUINIDINE RESISTANCE PROTEIN 3"/>
    <property type="match status" value="1"/>
</dbReference>
<keyword evidence="5 7" id="KW-0472">Membrane</keyword>
<name>A3LV01_PICST</name>
<feature type="transmembrane region" description="Helical" evidence="7">
    <location>
        <begin position="168"/>
        <end position="190"/>
    </location>
</feature>
<reference evidence="9 10" key="1">
    <citation type="journal article" date="2007" name="Nat. Biotechnol.">
        <title>Genome sequence of the lignocellulose-bioconverting and xylose-fermenting yeast Pichia stipitis.</title>
        <authorList>
            <person name="Jeffries T.W."/>
            <person name="Grigoriev I.V."/>
            <person name="Grimwood J."/>
            <person name="Laplaza J.M."/>
            <person name="Aerts A."/>
            <person name="Salamov A."/>
            <person name="Schmutz J."/>
            <person name="Lindquist E."/>
            <person name="Dehal P."/>
            <person name="Shapiro H."/>
            <person name="Jin Y.S."/>
            <person name="Passoth V."/>
            <person name="Richardson P.M."/>
        </authorList>
    </citation>
    <scope>NUCLEOTIDE SEQUENCE [LARGE SCALE GENOMIC DNA]</scope>
    <source>
        <strain evidence="10">ATCC 58785 / CBS 6054 / NBRC 10063 / NRRL Y-11545</strain>
    </source>
</reference>
<accession>A3LV01</accession>
<sequence length="569" mass="62564">MTTGGVKVPLKDRRGLLAQVVLIPEIEDARDYSKLRKYTIVGIIAFAAITGPMGTSIMLPAIDDIVQDLNTSVSMVNVSVGIYLLSLGVFPLWWSAFSERSGRRSVYLISFSMFVAFSIGTSLAPSISALIVLRVLQGGCSASVQAVGAGTIADLFTPQTRGTAMGYYYLGPLMGPFLAPILGGIVAQVWGWRATQWLLVIFSGCNCMLILFLLPETLRKSDNLGNIRAMLGLDKQVTDSDEILDDITEDEIEEEIQRLATTLSRISTRSAHINITEEEGPVMDPVMPTLSRLATNRTTYSRKVAQEMIEEGLRREATQCTAVPEKSDRFSHFKSEAYEMTIRPLHSLVLLKHPPVALVISYSAICFAVIYFFNMAISYEFAREPYAFKSIIVGLLYIPNSITYLIASLIGGKWNDHLLSKYAKSHNGELAPESRISWNIVTAVILFPPACLIFGWTLKYGEFWFIPLIGTALFGFASMLVIGATVTYLVDTLPGKGATGVALNNLIRQILAAAATFVVEPILRAIGPGILFSILMGIMTVASVTLLVLKRKGEYFRENYDLGKLYDKL</sequence>
<dbReference type="OrthoDB" id="3936150at2759"/>
<dbReference type="InParanoid" id="A3LV01"/>
<feature type="transmembrane region" description="Helical" evidence="7">
    <location>
        <begin position="106"/>
        <end position="125"/>
    </location>
</feature>
<evidence type="ECO:0000256" key="4">
    <source>
        <dbReference type="ARBA" id="ARBA00022989"/>
    </source>
</evidence>
<dbReference type="KEGG" id="pic:PICST_60920"/>
<keyword evidence="3 7" id="KW-0812">Transmembrane</keyword>